<evidence type="ECO:0000256" key="9">
    <source>
        <dbReference type="ARBA" id="ARBA00023136"/>
    </source>
</evidence>
<dbReference type="InterPro" id="IPR017871">
    <property type="entry name" value="ABC_transporter-like_CS"/>
</dbReference>
<feature type="domain" description="ABC transporter" evidence="11">
    <location>
        <begin position="6"/>
        <end position="247"/>
    </location>
</feature>
<sequence>MTEPIISFKDFSFQYHSQAEPTLHDVNIDIFPGEKVLVIGASGSGKSTFLNCINGLIPFKIKGDIKGELYINGLNAVDGNLHERSNIVGTVLQDTDGQFIGLTAAEDMAFLLENNRQSQDQMQEEVAFWADKVGIQHHLNHRPQDLSGGQKQRVSLGGILIHRAPILILDEPLANLDPRTGIETMSLLQQIHQDTQTTMLIVEHRLEEALDDTFDRVLLFKEGHLIADTTPSQLLTSTQLIEAGIREPLYSSVLKYANVPLQEIPNLANLTATAHHSKVQTAIQQWFKPANSHSYSNNNKTPLLSLAHVNFQYETYSAKVLDDINLTIHAGEMISIVGHNGAGKSTLAKAICGFVPATGDMKLNDKDFSHWTISERSNEVGYVMQNPNHMISEKMIYDEVALGLRLRNIAEEDIKQRVMEVLEICGLYTYRNWPIAALSYGQKKRVTIASILVLDPQIIILDEPTAGQDYQHYTEMMLFLEQLNQQGKTIIMITHDMHLLVEYTQRTLVIAEGRLIADTTPIAVLDSAELCELANLRQTSLYALAQQLNITNVQQFVSYFIAYDREVKRHE</sequence>
<evidence type="ECO:0000256" key="5">
    <source>
        <dbReference type="ARBA" id="ARBA00022737"/>
    </source>
</evidence>
<dbReference type="InterPro" id="IPR003593">
    <property type="entry name" value="AAA+_ATPase"/>
</dbReference>
<feature type="domain" description="ABC transporter" evidence="11">
    <location>
        <begin position="304"/>
        <end position="537"/>
    </location>
</feature>
<dbReference type="RefSeq" id="WP_002464497.1">
    <property type="nucleotide sequence ID" value="NZ_AEUN01000464.1"/>
</dbReference>
<keyword evidence="13" id="KW-1185">Reference proteome</keyword>
<comment type="caution">
    <text evidence="12">The sequence shown here is derived from an EMBL/GenBank/DDBJ whole genome shotgun (WGS) entry which is preliminary data.</text>
</comment>
<dbReference type="InterPro" id="IPR003439">
    <property type="entry name" value="ABC_transporter-like_ATP-bd"/>
</dbReference>
<keyword evidence="4" id="KW-1003">Cell membrane</keyword>
<gene>
    <name evidence="12" type="ORF">SS7213T_09017</name>
</gene>
<evidence type="ECO:0000256" key="4">
    <source>
        <dbReference type="ARBA" id="ARBA00022475"/>
    </source>
</evidence>
<comment type="subcellular location">
    <subcellularLocation>
        <location evidence="1">Cell membrane</location>
        <topology evidence="1">Peripheral membrane protein</topology>
    </subcellularLocation>
</comment>
<dbReference type="PROSITE" id="PS50893">
    <property type="entry name" value="ABC_TRANSPORTER_2"/>
    <property type="match status" value="2"/>
</dbReference>
<evidence type="ECO:0000256" key="6">
    <source>
        <dbReference type="ARBA" id="ARBA00022741"/>
    </source>
</evidence>
<dbReference type="GO" id="GO:0005524">
    <property type="term" value="F:ATP binding"/>
    <property type="evidence" value="ECO:0007669"/>
    <property type="project" value="UniProtKB-KW"/>
</dbReference>
<reference evidence="12 13" key="1">
    <citation type="journal article" date="2012" name="BMC Genomics">
        <title>Comparative genomic analysis of the genus Staphylococcus including Staphylococcus aureus and its newly described sister species Staphylococcus simiae.</title>
        <authorList>
            <person name="Suzuki H."/>
            <person name="Lefebure T."/>
            <person name="Pavinski Bitar P."/>
            <person name="Stanhope M.J."/>
        </authorList>
    </citation>
    <scope>NUCLEOTIDE SEQUENCE [LARGE SCALE GENOMIC DNA]</scope>
    <source>
        <strain evidence="12 13">CCM 7213</strain>
    </source>
</reference>
<dbReference type="InterPro" id="IPR027417">
    <property type="entry name" value="P-loop_NTPase"/>
</dbReference>
<name>G5JJZ2_9STAP</name>
<evidence type="ECO:0000256" key="10">
    <source>
        <dbReference type="ARBA" id="ARBA00025157"/>
    </source>
</evidence>
<comment type="similarity">
    <text evidence="2">Belongs to the ABC transporter superfamily.</text>
</comment>
<dbReference type="GO" id="GO:0043190">
    <property type="term" value="C:ATP-binding cassette (ABC) transporter complex"/>
    <property type="evidence" value="ECO:0007669"/>
    <property type="project" value="TreeGrafter"/>
</dbReference>
<dbReference type="InterPro" id="IPR015856">
    <property type="entry name" value="ABC_transpr_CbiO/EcfA_su"/>
</dbReference>
<dbReference type="FunFam" id="3.40.50.300:FF:001422">
    <property type="entry name" value="Cobalt ABC transporter ATP-binding protein"/>
    <property type="match status" value="1"/>
</dbReference>
<evidence type="ECO:0000256" key="1">
    <source>
        <dbReference type="ARBA" id="ARBA00004202"/>
    </source>
</evidence>
<dbReference type="InterPro" id="IPR050095">
    <property type="entry name" value="ECF_ABC_transporter_ATP-bd"/>
</dbReference>
<keyword evidence="3" id="KW-0813">Transport</keyword>
<evidence type="ECO:0000256" key="8">
    <source>
        <dbReference type="ARBA" id="ARBA00022967"/>
    </source>
</evidence>
<dbReference type="AlphaFoldDB" id="G5JJZ2"/>
<evidence type="ECO:0000259" key="11">
    <source>
        <dbReference type="PROSITE" id="PS50893"/>
    </source>
</evidence>
<evidence type="ECO:0000256" key="7">
    <source>
        <dbReference type="ARBA" id="ARBA00022840"/>
    </source>
</evidence>
<evidence type="ECO:0000313" key="12">
    <source>
        <dbReference type="EMBL" id="EHJ07482.1"/>
    </source>
</evidence>
<dbReference type="Pfam" id="PF12558">
    <property type="entry name" value="DUF3744"/>
    <property type="match status" value="1"/>
</dbReference>
<dbReference type="PANTHER" id="PTHR43553:SF26">
    <property type="entry name" value="ABC TRANSPORTER ATP-BINDING PROTEIN BC_2655-RELATED"/>
    <property type="match status" value="1"/>
</dbReference>
<dbReference type="PATRIC" id="fig|911238.3.peg.1571"/>
<keyword evidence="8" id="KW-1278">Translocase</keyword>
<keyword evidence="9" id="KW-0472">Membrane</keyword>
<dbReference type="PANTHER" id="PTHR43553">
    <property type="entry name" value="HEAVY METAL TRANSPORTER"/>
    <property type="match status" value="1"/>
</dbReference>
<dbReference type="Proteomes" id="UP000005413">
    <property type="component" value="Unassembled WGS sequence"/>
</dbReference>
<proteinExistence type="inferred from homology"/>
<keyword evidence="7 12" id="KW-0067">ATP-binding</keyword>
<comment type="function">
    <text evidence="10">Probably part of an ABC transporter complex. Responsible for energy coupling to the transport system.</text>
</comment>
<keyword evidence="5" id="KW-0677">Repeat</keyword>
<dbReference type="InterPro" id="IPR022216">
    <property type="entry name" value="ABC_Co_transporter"/>
</dbReference>
<dbReference type="Gene3D" id="3.40.50.300">
    <property type="entry name" value="P-loop containing nucleotide triphosphate hydrolases"/>
    <property type="match status" value="2"/>
</dbReference>
<organism evidence="12 13">
    <name type="scientific">Staphylococcus simiae CCM 7213 = CCUG 51256</name>
    <dbReference type="NCBI Taxonomy" id="911238"/>
    <lineage>
        <taxon>Bacteria</taxon>
        <taxon>Bacillati</taxon>
        <taxon>Bacillota</taxon>
        <taxon>Bacilli</taxon>
        <taxon>Bacillales</taxon>
        <taxon>Staphylococcaceae</taxon>
        <taxon>Staphylococcus</taxon>
    </lineage>
</organism>
<dbReference type="GO" id="GO:0015087">
    <property type="term" value="F:cobalt ion transmembrane transporter activity"/>
    <property type="evidence" value="ECO:0007669"/>
    <property type="project" value="UniProtKB-ARBA"/>
</dbReference>
<dbReference type="EMBL" id="AEUN01000464">
    <property type="protein sequence ID" value="EHJ07482.1"/>
    <property type="molecule type" value="Genomic_DNA"/>
</dbReference>
<dbReference type="CDD" id="cd03225">
    <property type="entry name" value="ABC_cobalt_CbiO_domain1"/>
    <property type="match status" value="2"/>
</dbReference>
<evidence type="ECO:0000256" key="2">
    <source>
        <dbReference type="ARBA" id="ARBA00005417"/>
    </source>
</evidence>
<dbReference type="FunFam" id="3.40.50.300:FF:000224">
    <property type="entry name" value="Energy-coupling factor transporter ATP-binding protein EcfA"/>
    <property type="match status" value="1"/>
</dbReference>
<evidence type="ECO:0000313" key="13">
    <source>
        <dbReference type="Proteomes" id="UP000005413"/>
    </source>
</evidence>
<evidence type="ECO:0000256" key="3">
    <source>
        <dbReference type="ARBA" id="ARBA00022448"/>
    </source>
</evidence>
<dbReference type="OrthoDB" id="501320at2"/>
<protein>
    <submittedName>
        <fullName evidence="12">ATP-binding ABC transporter</fullName>
    </submittedName>
</protein>
<accession>G5JJZ2</accession>
<dbReference type="SMART" id="SM00382">
    <property type="entry name" value="AAA"/>
    <property type="match status" value="2"/>
</dbReference>
<dbReference type="GO" id="GO:0042626">
    <property type="term" value="F:ATPase-coupled transmembrane transporter activity"/>
    <property type="evidence" value="ECO:0007669"/>
    <property type="project" value="TreeGrafter"/>
</dbReference>
<keyword evidence="6" id="KW-0547">Nucleotide-binding</keyword>
<dbReference type="SUPFAM" id="SSF52540">
    <property type="entry name" value="P-loop containing nucleoside triphosphate hydrolases"/>
    <property type="match status" value="2"/>
</dbReference>
<dbReference type="Pfam" id="PF00005">
    <property type="entry name" value="ABC_tran"/>
    <property type="match status" value="2"/>
</dbReference>
<dbReference type="NCBIfam" id="NF010167">
    <property type="entry name" value="PRK13648.1"/>
    <property type="match status" value="2"/>
</dbReference>
<dbReference type="PROSITE" id="PS00211">
    <property type="entry name" value="ABC_TRANSPORTER_1"/>
    <property type="match status" value="2"/>
</dbReference>
<dbReference type="GO" id="GO:0016887">
    <property type="term" value="F:ATP hydrolysis activity"/>
    <property type="evidence" value="ECO:0007669"/>
    <property type="project" value="InterPro"/>
</dbReference>